<dbReference type="PANTHER" id="PTHR10098">
    <property type="entry name" value="RAPSYN-RELATED"/>
    <property type="match status" value="1"/>
</dbReference>
<gene>
    <name evidence="1" type="ORF">Oscil6304_3872</name>
</gene>
<dbReference type="InterPro" id="IPR019734">
    <property type="entry name" value="TPR_rpt"/>
</dbReference>
<dbReference type="Pfam" id="PF13374">
    <property type="entry name" value="TPR_10"/>
    <property type="match status" value="1"/>
</dbReference>
<dbReference type="HOGENOM" id="CLU_029846_1_0_3"/>
<dbReference type="Pfam" id="PF08238">
    <property type="entry name" value="Sel1"/>
    <property type="match status" value="4"/>
</dbReference>
<evidence type="ECO:0000313" key="1">
    <source>
        <dbReference type="EMBL" id="AFY83426.1"/>
    </source>
</evidence>
<reference evidence="1 2" key="1">
    <citation type="submission" date="2012-06" db="EMBL/GenBank/DDBJ databases">
        <title>Finished chromosome of genome of Oscillatoria acuminata PCC 6304.</title>
        <authorList>
            <consortium name="US DOE Joint Genome Institute"/>
            <person name="Gugger M."/>
            <person name="Coursin T."/>
            <person name="Rippka R."/>
            <person name="Tandeau De Marsac N."/>
            <person name="Huntemann M."/>
            <person name="Wei C.-L."/>
            <person name="Han J."/>
            <person name="Detter J.C."/>
            <person name="Han C."/>
            <person name="Tapia R."/>
            <person name="Davenport K."/>
            <person name="Daligault H."/>
            <person name="Erkkila T."/>
            <person name="Gu W."/>
            <person name="Munk A.C.C."/>
            <person name="Teshima H."/>
            <person name="Xu Y."/>
            <person name="Chain P."/>
            <person name="Chen A."/>
            <person name="Krypides N."/>
            <person name="Mavromatis K."/>
            <person name="Markowitz V."/>
            <person name="Szeto E."/>
            <person name="Ivanova N."/>
            <person name="Mikhailova N."/>
            <person name="Ovchinnikova G."/>
            <person name="Pagani I."/>
            <person name="Pati A."/>
            <person name="Goodwin L."/>
            <person name="Peters L."/>
            <person name="Pitluck S."/>
            <person name="Woyke T."/>
            <person name="Kerfeld C."/>
        </authorList>
    </citation>
    <scope>NUCLEOTIDE SEQUENCE [LARGE SCALE GENOMIC DNA]</scope>
    <source>
        <strain evidence="1 2">PCC 6304</strain>
    </source>
</reference>
<dbReference type="InParanoid" id="K9TMQ7"/>
<proteinExistence type="predicted"/>
<dbReference type="SMART" id="SM00028">
    <property type="entry name" value="TPR"/>
    <property type="match status" value="4"/>
</dbReference>
<name>K9TMQ7_9CYAN</name>
<protein>
    <recommendedName>
        <fullName evidence="3">Tetratricopeptide repeat protein</fullName>
    </recommendedName>
</protein>
<dbReference type="SUPFAM" id="SSF48452">
    <property type="entry name" value="TPR-like"/>
    <property type="match status" value="2"/>
</dbReference>
<dbReference type="STRING" id="56110.Oscil6304_3872"/>
<dbReference type="Gene3D" id="1.25.40.10">
    <property type="entry name" value="Tetratricopeptide repeat domain"/>
    <property type="match status" value="2"/>
</dbReference>
<evidence type="ECO:0008006" key="3">
    <source>
        <dbReference type="Google" id="ProtNLM"/>
    </source>
</evidence>
<accession>K9TMQ7</accession>
<dbReference type="eggNOG" id="COG0457">
    <property type="taxonomic scope" value="Bacteria"/>
</dbReference>
<dbReference type="EMBL" id="CP003607">
    <property type="protein sequence ID" value="AFY83426.1"/>
    <property type="molecule type" value="Genomic_DNA"/>
</dbReference>
<dbReference type="InterPro" id="IPR006597">
    <property type="entry name" value="Sel1-like"/>
</dbReference>
<dbReference type="KEGG" id="oac:Oscil6304_3872"/>
<dbReference type="InterPro" id="IPR011990">
    <property type="entry name" value="TPR-like_helical_dom_sf"/>
</dbReference>
<organism evidence="1 2">
    <name type="scientific">Oscillatoria acuminata PCC 6304</name>
    <dbReference type="NCBI Taxonomy" id="56110"/>
    <lineage>
        <taxon>Bacteria</taxon>
        <taxon>Bacillati</taxon>
        <taxon>Cyanobacteriota</taxon>
        <taxon>Cyanophyceae</taxon>
        <taxon>Oscillatoriophycideae</taxon>
        <taxon>Oscillatoriales</taxon>
        <taxon>Oscillatoriaceae</taxon>
        <taxon>Oscillatoria</taxon>
    </lineage>
</organism>
<dbReference type="PATRIC" id="fig|56110.3.peg.4670"/>
<dbReference type="Proteomes" id="UP000010367">
    <property type="component" value="Chromosome"/>
</dbReference>
<evidence type="ECO:0000313" key="2">
    <source>
        <dbReference type="Proteomes" id="UP000010367"/>
    </source>
</evidence>
<dbReference type="AlphaFoldDB" id="K9TMQ7"/>
<keyword evidence="2" id="KW-1185">Reference proteome</keyword>
<sequence>MLAIARAASLCLSLKVGLTTQFMNLEWVTIEITRSVSFTMNEQRIPAYLTLIQKLLTSPRTQADEIINQHLELIDPGFLQLCQTLAEQFQEAGEEDRASFLLNLAQQLGGGIQGQDEGAVANVGGSRSPEDEYLDVLMALLKTKLENPNNPQAIEAVLVQYQDKLDLKFAEVVKEWFQSKIDPNYPERNEAVGVILNNLAIAFYQFPLGTRSHNIEIAVACYECALSVSTQATVPEQWAATQNNLGSAYQDRIQGDKSENLEAAIACYKAALQVYTQEDYPLDWAMTHNNLGNSYNIRVQGDPAQNVEAAIGCYIAAFEVYILEDFPQHWAMTHNNLGNTYRDRTQGDPSENIEQAISCYQNALQIRTRETFPPDWATTTSNLGEAYYKRVQGEKSDNIDQAISCYQNALQVNTREAYPQKWAHINQNLGRAYCDRVKGKKTQNIKQAISYYESALQVYTPDTFPEQAAITQNYLEEAKQQKS</sequence>